<dbReference type="GO" id="GO:0050661">
    <property type="term" value="F:NADP binding"/>
    <property type="evidence" value="ECO:0007669"/>
    <property type="project" value="InterPro"/>
</dbReference>
<dbReference type="InterPro" id="IPR036188">
    <property type="entry name" value="FAD/NAD-bd_sf"/>
</dbReference>
<evidence type="ECO:0000313" key="5">
    <source>
        <dbReference type="EMBL" id="PTB48943.1"/>
    </source>
</evidence>
<sequence>MLAPSKPRGYGSSDNTFYPMVILGAGMGGIGMACQLKDKLGFDQFRLFERQSGIGGTWWINRYPGVACDIPAIFYSFSFHQNPNWSSFFPSGEEILRYQQSIVEKYQLIDKIQLNSDVVHCQWDDFKNEWEITVRHLVPGMGDLSAAERQKRANLDGPDSVYISSEIVRCKVLVSAVGGLVEPRGWPSDVAGHDKFQGEIFHSARWNENVNLSGKNVLVVGTGCSAAQIVPKLLAERGVKRVTQVMREAPWVVPRLTPPFGDEGWNKLAPRLFSTIPGLMNFLRKIVAIQIDATFAYFGASESSQRAREKLRDDLLAHLHKTAPTKYHQILTPNYDVGCKRRIFDTDWFPSLSDPRLELTTLGLKSVNSTAAILAPSRKTHPSEAQMEEREIPCDVIILANGFEVSSWFHPLMVVGLDEKSLNSVFDKRGGPQMYKGTALDGFPNFFALFGPNSFSGHSSVILGLENQITHAIKLIRPLLQNDISKINLKTEAALSYNQEIQAALKNMVWNSGGCSSWYLSSDGHNSVNYPYSMLWQSWTCLYPTWSHWNVSWTLQGRRKRNVRIFRRLAILITITYFLFNTRWNHLLSLLRNRESWKTY</sequence>
<dbReference type="PANTHER" id="PTHR42877:SF10">
    <property type="entry name" value="L-ORNITHINE N(5)-OXYGENASE"/>
    <property type="match status" value="1"/>
</dbReference>
<keyword evidence="2" id="KW-0285">Flavoprotein</keyword>
<dbReference type="InterPro" id="IPR051209">
    <property type="entry name" value="FAD-bind_Monooxygenase_sf"/>
</dbReference>
<name>A0A2T3ZW39_TRIHA</name>
<evidence type="ECO:0000256" key="1">
    <source>
        <dbReference type="ARBA" id="ARBA00010139"/>
    </source>
</evidence>
<dbReference type="AlphaFoldDB" id="A0A2T3ZW39"/>
<gene>
    <name evidence="5" type="ORF">M431DRAFT_98522</name>
</gene>
<dbReference type="Proteomes" id="UP000241690">
    <property type="component" value="Unassembled WGS sequence"/>
</dbReference>
<evidence type="ECO:0000256" key="2">
    <source>
        <dbReference type="ARBA" id="ARBA00022630"/>
    </source>
</evidence>
<protein>
    <submittedName>
        <fullName evidence="5">Uncharacterized protein</fullName>
    </submittedName>
</protein>
<dbReference type="GeneID" id="36633643"/>
<dbReference type="InterPro" id="IPR020946">
    <property type="entry name" value="Flavin_mOase-like"/>
</dbReference>
<keyword evidence="3" id="KW-0274">FAD</keyword>
<dbReference type="Gene3D" id="3.50.50.60">
    <property type="entry name" value="FAD/NAD(P)-binding domain"/>
    <property type="match status" value="3"/>
</dbReference>
<dbReference type="RefSeq" id="XP_024768620.1">
    <property type="nucleotide sequence ID" value="XM_024925060.1"/>
</dbReference>
<keyword evidence="6" id="KW-1185">Reference proteome</keyword>
<evidence type="ECO:0000256" key="3">
    <source>
        <dbReference type="ARBA" id="ARBA00022827"/>
    </source>
</evidence>
<organism evidence="5 6">
    <name type="scientific">Trichoderma harzianum CBS 226.95</name>
    <dbReference type="NCBI Taxonomy" id="983964"/>
    <lineage>
        <taxon>Eukaryota</taxon>
        <taxon>Fungi</taxon>
        <taxon>Dikarya</taxon>
        <taxon>Ascomycota</taxon>
        <taxon>Pezizomycotina</taxon>
        <taxon>Sordariomycetes</taxon>
        <taxon>Hypocreomycetidae</taxon>
        <taxon>Hypocreales</taxon>
        <taxon>Hypocreaceae</taxon>
        <taxon>Trichoderma</taxon>
    </lineage>
</organism>
<keyword evidence="4" id="KW-0560">Oxidoreductase</keyword>
<accession>A0A2T3ZW39</accession>
<comment type="similarity">
    <text evidence="1">Belongs to the FAD-binding monooxygenase family.</text>
</comment>
<dbReference type="GO" id="GO:0050660">
    <property type="term" value="F:flavin adenine dinucleotide binding"/>
    <property type="evidence" value="ECO:0007669"/>
    <property type="project" value="InterPro"/>
</dbReference>
<dbReference type="SUPFAM" id="SSF51905">
    <property type="entry name" value="FAD/NAD(P)-binding domain"/>
    <property type="match status" value="2"/>
</dbReference>
<evidence type="ECO:0000313" key="6">
    <source>
        <dbReference type="Proteomes" id="UP000241690"/>
    </source>
</evidence>
<reference evidence="5 6" key="1">
    <citation type="submission" date="2016-07" db="EMBL/GenBank/DDBJ databases">
        <title>Multiple horizontal gene transfer events from other fungi enriched the ability of initially mycotrophic Trichoderma (Ascomycota) to feed on dead plant biomass.</title>
        <authorList>
            <consortium name="DOE Joint Genome Institute"/>
            <person name="Aerts A."/>
            <person name="Atanasova L."/>
            <person name="Chenthamara K."/>
            <person name="Zhang J."/>
            <person name="Grujic M."/>
            <person name="Henrissat B."/>
            <person name="Kuo A."/>
            <person name="Salamov A."/>
            <person name="Lipzen A."/>
            <person name="Labutti K."/>
            <person name="Barry K."/>
            <person name="Miao Y."/>
            <person name="Rahimi M.J."/>
            <person name="Shen Q."/>
            <person name="Grigoriev I.V."/>
            <person name="Kubicek C.P."/>
            <person name="Druzhinina I.S."/>
        </authorList>
    </citation>
    <scope>NUCLEOTIDE SEQUENCE [LARGE SCALE GENOMIC DNA]</scope>
    <source>
        <strain evidence="5 6">CBS 226.95</strain>
    </source>
</reference>
<proteinExistence type="inferred from homology"/>
<dbReference type="GO" id="GO:0004499">
    <property type="term" value="F:N,N-dimethylaniline monooxygenase activity"/>
    <property type="evidence" value="ECO:0007669"/>
    <property type="project" value="InterPro"/>
</dbReference>
<dbReference type="EMBL" id="KZ679695">
    <property type="protein sequence ID" value="PTB48943.1"/>
    <property type="molecule type" value="Genomic_DNA"/>
</dbReference>
<dbReference type="PANTHER" id="PTHR42877">
    <property type="entry name" value="L-ORNITHINE N(5)-MONOOXYGENASE-RELATED"/>
    <property type="match status" value="1"/>
</dbReference>
<dbReference type="Pfam" id="PF00743">
    <property type="entry name" value="FMO-like"/>
    <property type="match status" value="1"/>
</dbReference>
<evidence type="ECO:0000256" key="4">
    <source>
        <dbReference type="ARBA" id="ARBA00023002"/>
    </source>
</evidence>
<dbReference type="PROSITE" id="PS51257">
    <property type="entry name" value="PROKAR_LIPOPROTEIN"/>
    <property type="match status" value="1"/>
</dbReference>
<dbReference type="Pfam" id="PF13450">
    <property type="entry name" value="NAD_binding_8"/>
    <property type="match status" value="1"/>
</dbReference>